<dbReference type="Proteomes" id="UP001224890">
    <property type="component" value="Unassembled WGS sequence"/>
</dbReference>
<dbReference type="EMBL" id="JAHMHR010000004">
    <property type="protein sequence ID" value="KAK1691164.1"/>
    <property type="molecule type" value="Genomic_DNA"/>
</dbReference>
<keyword evidence="3" id="KW-1185">Reference proteome</keyword>
<evidence type="ECO:0000256" key="1">
    <source>
        <dbReference type="SAM" id="MobiDB-lite"/>
    </source>
</evidence>
<sequence>MTFQETEYESAASDSPMGYASGLPGLPTQLEPKVQHQKLVNAGLGKAHPAGSCDSPSDELPTGTLPRTTLQGCNGPAYTDSPEFRSCPPATGDGSDGIKRRAHPAQENLLPLRWKLVRHRLTATLAILTLFFGL</sequence>
<accession>A0AAJ0EXK5</accession>
<gene>
    <name evidence="2" type="ORF">BDP55DRAFT_255975</name>
</gene>
<protein>
    <submittedName>
        <fullName evidence="2">Uncharacterized protein</fullName>
    </submittedName>
</protein>
<feature type="region of interest" description="Disordered" evidence="1">
    <location>
        <begin position="1"/>
        <end position="104"/>
    </location>
</feature>
<evidence type="ECO:0000313" key="3">
    <source>
        <dbReference type="Proteomes" id="UP001224890"/>
    </source>
</evidence>
<proteinExistence type="predicted"/>
<comment type="caution">
    <text evidence="2">The sequence shown here is derived from an EMBL/GenBank/DDBJ whole genome shotgun (WGS) entry which is preliminary data.</text>
</comment>
<organism evidence="2 3">
    <name type="scientific">Colletotrichum godetiae</name>
    <dbReference type="NCBI Taxonomy" id="1209918"/>
    <lineage>
        <taxon>Eukaryota</taxon>
        <taxon>Fungi</taxon>
        <taxon>Dikarya</taxon>
        <taxon>Ascomycota</taxon>
        <taxon>Pezizomycotina</taxon>
        <taxon>Sordariomycetes</taxon>
        <taxon>Hypocreomycetidae</taxon>
        <taxon>Glomerellales</taxon>
        <taxon>Glomerellaceae</taxon>
        <taxon>Colletotrichum</taxon>
        <taxon>Colletotrichum acutatum species complex</taxon>
    </lineage>
</organism>
<dbReference type="RefSeq" id="XP_060434859.1">
    <property type="nucleotide sequence ID" value="XM_060566305.1"/>
</dbReference>
<name>A0AAJ0EXK5_9PEZI</name>
<evidence type="ECO:0000313" key="2">
    <source>
        <dbReference type="EMBL" id="KAK1691164.1"/>
    </source>
</evidence>
<dbReference type="AlphaFoldDB" id="A0AAJ0EXK5"/>
<reference evidence="2" key="1">
    <citation type="submission" date="2021-06" db="EMBL/GenBank/DDBJ databases">
        <title>Comparative genomics, transcriptomics and evolutionary studies reveal genomic signatures of adaptation to plant cell wall in hemibiotrophic fungi.</title>
        <authorList>
            <consortium name="DOE Joint Genome Institute"/>
            <person name="Baroncelli R."/>
            <person name="Diaz J.F."/>
            <person name="Benocci T."/>
            <person name="Peng M."/>
            <person name="Battaglia E."/>
            <person name="Haridas S."/>
            <person name="Andreopoulos W."/>
            <person name="Labutti K."/>
            <person name="Pangilinan J."/>
            <person name="Floch G.L."/>
            <person name="Makela M.R."/>
            <person name="Henrissat B."/>
            <person name="Grigoriev I.V."/>
            <person name="Crouch J.A."/>
            <person name="De Vries R.P."/>
            <person name="Sukno S.A."/>
            <person name="Thon M.R."/>
        </authorList>
    </citation>
    <scope>NUCLEOTIDE SEQUENCE</scope>
    <source>
        <strain evidence="2">CBS 193.32</strain>
    </source>
</reference>
<dbReference type="GeneID" id="85450831"/>